<dbReference type="InterPro" id="IPR012854">
    <property type="entry name" value="Cu_amine_oxidase-like_N"/>
</dbReference>
<dbReference type="InterPro" id="IPR019198">
    <property type="entry name" value="Beta_propeller_containing"/>
</dbReference>
<gene>
    <name evidence="3" type="ORF">ACFQ03_12910</name>
</gene>
<comment type="caution">
    <text evidence="3">The sequence shown here is derived from an EMBL/GenBank/DDBJ whole genome shotgun (WGS) entry which is preliminary data.</text>
</comment>
<feature type="signal peptide" evidence="1">
    <location>
        <begin position="1"/>
        <end position="25"/>
    </location>
</feature>
<protein>
    <submittedName>
        <fullName evidence="3">Beta-propeller domain-containing protein</fullName>
    </submittedName>
</protein>
<keyword evidence="1" id="KW-0732">Signal</keyword>
<dbReference type="RefSeq" id="WP_379288547.1">
    <property type="nucleotide sequence ID" value="NZ_JBHTIU010000039.1"/>
</dbReference>
<dbReference type="Gene3D" id="3.30.457.10">
    <property type="entry name" value="Copper amine oxidase-like, N-terminal domain"/>
    <property type="match status" value="1"/>
</dbReference>
<evidence type="ECO:0000256" key="1">
    <source>
        <dbReference type="SAM" id="SignalP"/>
    </source>
</evidence>
<feature type="chain" id="PRO_5045497246" evidence="1">
    <location>
        <begin position="26"/>
        <end position="779"/>
    </location>
</feature>
<dbReference type="InterPro" id="IPR036582">
    <property type="entry name" value="Mao_N_sf"/>
</dbReference>
<dbReference type="SUPFAM" id="SSF55383">
    <property type="entry name" value="Copper amine oxidase, domain N"/>
    <property type="match status" value="1"/>
</dbReference>
<dbReference type="Pfam" id="PF09826">
    <property type="entry name" value="Beta_propel"/>
    <property type="match status" value="1"/>
</dbReference>
<name>A0ABW3DBX3_9BACL</name>
<keyword evidence="4" id="KW-1185">Reference proteome</keyword>
<organism evidence="3 4">
    <name type="scientific">Paenibacillus residui</name>
    <dbReference type="NCBI Taxonomy" id="629724"/>
    <lineage>
        <taxon>Bacteria</taxon>
        <taxon>Bacillati</taxon>
        <taxon>Bacillota</taxon>
        <taxon>Bacilli</taxon>
        <taxon>Bacillales</taxon>
        <taxon>Paenibacillaceae</taxon>
        <taxon>Paenibacillus</taxon>
    </lineage>
</organism>
<sequence length="779" mass="86399">MKRLRRIPILLMILAVCLISSSFQASVVESSGYPVVLNGETVYFETAPFQTGGTMMVPMREWANKLGASVEWDASTHSATAVREGKEWKVSVNQTTAYRNGTSHEMEQPAVINGDHLMVPLRAMSEGLGYIVKWDSVGEQVLVDDEGLFLPKVGTYDNLKALLAATVQKEETNLKLQGDSALIKSPMAMESAAVATGGSSADFSGTNLQVEGVDEGDLVKTDGEYIYQVNENRVIITSAVPATDMKILSTIDLNDVIHPADIYVDDRFLVVVGSAPVENRVLPMTKEKARTQDLVMPAIFPNSTKAVVYSLENRSNPALVREVELEGNYVASRKIGDSLYFVTQQYLNAYAILEKGQETRAPQYKDSAQSEEPIEIGYEQITYFPDFSGSNYLHVAGFRLDKGTEPVNVSTYLGAGEQVYVSLNHLYVTLTQYDKDEAAASESTEQSMKLRLPSRPLKANSQIFKFRLDEGETRYVASGTVPGTPINQFAMDEYEGRFRIATTTGDMWRNDEHTSKNNLYILDEAMNVTGKIEGIAPGERIYSVRFMGNRGYMVTFKTVDPLFAFDLSDPASPELLGALKIPGYSDYLHPYDENHLIGFGKEAVEVVEKDASGRAVGQPQAYYQGMKVALFDVSDITRPIELFNETIGDRGTESELLHNHRALLFSKEKNLLAFPVTVAEVSENKKNRMDVVSHGDFVFQGAYIYSLDPVNGFQLRGKISHLSEEDMAKAGQYWYDSRKNVQRILYIGNTLYTLSPSEIRANDLQTLKPIQSIAISPGS</sequence>
<feature type="domain" description="Copper amine oxidase-like N-terminal" evidence="2">
    <location>
        <begin position="36"/>
        <end position="141"/>
    </location>
</feature>
<evidence type="ECO:0000313" key="4">
    <source>
        <dbReference type="Proteomes" id="UP001597120"/>
    </source>
</evidence>
<dbReference type="EMBL" id="JBHTIU010000039">
    <property type="protein sequence ID" value="MFD0870054.1"/>
    <property type="molecule type" value="Genomic_DNA"/>
</dbReference>
<dbReference type="Pfam" id="PF07833">
    <property type="entry name" value="Cu_amine_oxidN1"/>
    <property type="match status" value="1"/>
</dbReference>
<dbReference type="Proteomes" id="UP001597120">
    <property type="component" value="Unassembled WGS sequence"/>
</dbReference>
<accession>A0ABW3DBX3</accession>
<evidence type="ECO:0000313" key="3">
    <source>
        <dbReference type="EMBL" id="MFD0870054.1"/>
    </source>
</evidence>
<reference evidence="4" key="1">
    <citation type="journal article" date="2019" name="Int. J. Syst. Evol. Microbiol.">
        <title>The Global Catalogue of Microorganisms (GCM) 10K type strain sequencing project: providing services to taxonomists for standard genome sequencing and annotation.</title>
        <authorList>
            <consortium name="The Broad Institute Genomics Platform"/>
            <consortium name="The Broad Institute Genome Sequencing Center for Infectious Disease"/>
            <person name="Wu L."/>
            <person name="Ma J."/>
        </authorList>
    </citation>
    <scope>NUCLEOTIDE SEQUENCE [LARGE SCALE GENOMIC DNA]</scope>
    <source>
        <strain evidence="4">CCUG 57263</strain>
    </source>
</reference>
<evidence type="ECO:0000259" key="2">
    <source>
        <dbReference type="Pfam" id="PF07833"/>
    </source>
</evidence>
<proteinExistence type="predicted"/>